<dbReference type="AlphaFoldDB" id="A0A0G1C204"/>
<feature type="transmembrane region" description="Helical" evidence="1">
    <location>
        <begin position="64"/>
        <end position="86"/>
    </location>
</feature>
<organism evidence="2 3">
    <name type="scientific">candidate division CPR1 bacterium GW2011_GWA2_42_17</name>
    <dbReference type="NCBI Taxonomy" id="1618341"/>
    <lineage>
        <taxon>Bacteria</taxon>
        <taxon>candidate division CPR1</taxon>
    </lineage>
</organism>
<name>A0A0G1C204_9BACT</name>
<evidence type="ECO:0000313" key="3">
    <source>
        <dbReference type="Proteomes" id="UP000034875"/>
    </source>
</evidence>
<gene>
    <name evidence="2" type="ORF">UV05_C0025G0005</name>
</gene>
<sequence length="100" mass="10987">MDLTQIVLLLMIVVLGTTLTLVGVQLFFILREAEKSLRKTNLLLDDFKVLSINLSQGSENLRSLVASFSAGNGSLLMSLATVFGLVRTFLAKNKKSQKDE</sequence>
<comment type="caution">
    <text evidence="2">The sequence shown here is derived from an EMBL/GenBank/DDBJ whole genome shotgun (WGS) entry which is preliminary data.</text>
</comment>
<evidence type="ECO:0000313" key="2">
    <source>
        <dbReference type="EMBL" id="KKS43663.1"/>
    </source>
</evidence>
<keyword evidence="1" id="KW-0812">Transmembrane</keyword>
<keyword evidence="1" id="KW-0472">Membrane</keyword>
<accession>A0A0G1C204</accession>
<dbReference type="EMBL" id="LCCZ01000025">
    <property type="protein sequence ID" value="KKS43663.1"/>
    <property type="molecule type" value="Genomic_DNA"/>
</dbReference>
<dbReference type="Proteomes" id="UP000034875">
    <property type="component" value="Unassembled WGS sequence"/>
</dbReference>
<proteinExistence type="predicted"/>
<protein>
    <submittedName>
        <fullName evidence="2">Uncharacterized protein</fullName>
    </submittedName>
</protein>
<evidence type="ECO:0000256" key="1">
    <source>
        <dbReference type="SAM" id="Phobius"/>
    </source>
</evidence>
<reference evidence="2 3" key="1">
    <citation type="journal article" date="2015" name="Nature">
        <title>rRNA introns, odd ribosomes, and small enigmatic genomes across a large radiation of phyla.</title>
        <authorList>
            <person name="Brown C.T."/>
            <person name="Hug L.A."/>
            <person name="Thomas B.C."/>
            <person name="Sharon I."/>
            <person name="Castelle C.J."/>
            <person name="Singh A."/>
            <person name="Wilkins M.J."/>
            <person name="Williams K.H."/>
            <person name="Banfield J.F."/>
        </authorList>
    </citation>
    <scope>NUCLEOTIDE SEQUENCE [LARGE SCALE GENOMIC DNA]</scope>
</reference>
<feature type="transmembrane region" description="Helical" evidence="1">
    <location>
        <begin position="6"/>
        <end position="30"/>
    </location>
</feature>
<keyword evidence="1" id="KW-1133">Transmembrane helix</keyword>